<feature type="transmembrane region" description="Helical" evidence="7">
    <location>
        <begin position="93"/>
        <end position="115"/>
    </location>
</feature>
<dbReference type="PANTHER" id="PTHR13116">
    <property type="entry name" value="ER MEMBRANE PROTEIN COMPLEX SUBUNIT 3"/>
    <property type="match status" value="1"/>
</dbReference>
<evidence type="ECO:0000256" key="4">
    <source>
        <dbReference type="ARBA" id="ARBA00022692"/>
    </source>
</evidence>
<dbReference type="InterPro" id="IPR002809">
    <property type="entry name" value="EMC3/TMCO1"/>
</dbReference>
<evidence type="ECO:0000256" key="7">
    <source>
        <dbReference type="SAM" id="Phobius"/>
    </source>
</evidence>
<evidence type="ECO:0000256" key="2">
    <source>
        <dbReference type="ARBA" id="ARBA00005376"/>
    </source>
</evidence>
<dbReference type="STRING" id="133381.A0A2T9YRF2"/>
<dbReference type="OrthoDB" id="6745403at2759"/>
<dbReference type="SMART" id="SM01415">
    <property type="entry name" value="DUF106"/>
    <property type="match status" value="1"/>
</dbReference>
<reference evidence="8 9" key="1">
    <citation type="journal article" date="2018" name="MBio">
        <title>Comparative Genomics Reveals the Core Gene Toolbox for the Fungus-Insect Symbiosis.</title>
        <authorList>
            <person name="Wang Y."/>
            <person name="Stata M."/>
            <person name="Wang W."/>
            <person name="Stajich J.E."/>
            <person name="White M.M."/>
            <person name="Moncalvo J.M."/>
        </authorList>
    </citation>
    <scope>NUCLEOTIDE SEQUENCE [LARGE SCALE GENOMIC DNA]</scope>
    <source>
        <strain evidence="8 9">SC-DP-2</strain>
    </source>
</reference>
<evidence type="ECO:0000313" key="8">
    <source>
        <dbReference type="EMBL" id="PVU94907.1"/>
    </source>
</evidence>
<comment type="similarity">
    <text evidence="2">Belongs to the EMC3 family.</text>
</comment>
<dbReference type="GO" id="GO:0072546">
    <property type="term" value="C:EMC complex"/>
    <property type="evidence" value="ECO:0007669"/>
    <property type="project" value="TreeGrafter"/>
</dbReference>
<evidence type="ECO:0000256" key="5">
    <source>
        <dbReference type="ARBA" id="ARBA00022989"/>
    </source>
</evidence>
<keyword evidence="4 7" id="KW-0812">Transmembrane</keyword>
<dbReference type="GO" id="GO:0034975">
    <property type="term" value="P:protein folding in endoplasmic reticulum"/>
    <property type="evidence" value="ECO:0007669"/>
    <property type="project" value="TreeGrafter"/>
</dbReference>
<comment type="subcellular location">
    <subcellularLocation>
        <location evidence="1">Membrane</location>
        <topology evidence="1">Multi-pass membrane protein</topology>
    </subcellularLocation>
</comment>
<name>A0A2T9YRF2_9FUNG</name>
<evidence type="ECO:0000256" key="3">
    <source>
        <dbReference type="ARBA" id="ARBA00020822"/>
    </source>
</evidence>
<feature type="transmembrane region" description="Helical" evidence="7">
    <location>
        <begin position="135"/>
        <end position="158"/>
    </location>
</feature>
<dbReference type="InterPro" id="IPR008568">
    <property type="entry name" value="EMC3"/>
</dbReference>
<dbReference type="AlphaFoldDB" id="A0A2T9YRF2"/>
<accession>A0A2T9YRF2</accession>
<evidence type="ECO:0000313" key="9">
    <source>
        <dbReference type="Proteomes" id="UP000245609"/>
    </source>
</evidence>
<keyword evidence="5 7" id="KW-1133">Transmembrane helix</keyword>
<comment type="caution">
    <text evidence="8">The sequence shown here is derived from an EMBL/GenBank/DDBJ whole genome shotgun (WGS) entry which is preliminary data.</text>
</comment>
<evidence type="ECO:0000256" key="1">
    <source>
        <dbReference type="ARBA" id="ARBA00004141"/>
    </source>
</evidence>
<gene>
    <name evidence="8" type="ORF">BB560_005904</name>
</gene>
<keyword evidence="9" id="KW-1185">Reference proteome</keyword>
<proteinExistence type="inferred from homology"/>
<protein>
    <recommendedName>
        <fullName evidence="3">ER membrane protein complex subunit 3</fullName>
    </recommendedName>
</protein>
<dbReference type="Pfam" id="PF01956">
    <property type="entry name" value="EMC3_TMCO1"/>
    <property type="match status" value="1"/>
</dbReference>
<dbReference type="PANTHER" id="PTHR13116:SF5">
    <property type="entry name" value="ER MEMBRANE PROTEIN COMPLEX SUBUNIT 3"/>
    <property type="match status" value="1"/>
</dbReference>
<keyword evidence="6 7" id="KW-0472">Membrane</keyword>
<dbReference type="EMBL" id="MBFS01002596">
    <property type="protein sequence ID" value="PVU94907.1"/>
    <property type="molecule type" value="Genomic_DNA"/>
</dbReference>
<organism evidence="8 9">
    <name type="scientific">Smittium megazygosporum</name>
    <dbReference type="NCBI Taxonomy" id="133381"/>
    <lineage>
        <taxon>Eukaryota</taxon>
        <taxon>Fungi</taxon>
        <taxon>Fungi incertae sedis</taxon>
        <taxon>Zoopagomycota</taxon>
        <taxon>Kickxellomycotina</taxon>
        <taxon>Harpellomycetes</taxon>
        <taxon>Harpellales</taxon>
        <taxon>Legeriomycetaceae</taxon>
        <taxon>Smittium</taxon>
    </lineage>
</organism>
<evidence type="ECO:0000256" key="6">
    <source>
        <dbReference type="ARBA" id="ARBA00023136"/>
    </source>
</evidence>
<sequence>MYFRNAMARASLLTQNYKYLPLGSFLERVDFFSSRFDAGDYLENPEQRTIYLESLSKGGSGNSQGPNPMSDPKMVDSMMDGAKGQMMSIVPQTLIMGWVQFFFSGFILTKLPFMLGDQFKSMLQDGILTPYADVGWVSSISFYFLNLFGLGGVFSLILGSTDVSSGTEAAGMVLPQNSNQPMPAQDHHKLFLGLAENLKIVNYKFSLENIDSRVLNLYK</sequence>
<dbReference type="Proteomes" id="UP000245609">
    <property type="component" value="Unassembled WGS sequence"/>
</dbReference>